<dbReference type="InParanoid" id="A0A409WS98"/>
<proteinExistence type="predicted"/>
<organism evidence="1 2">
    <name type="scientific">Gymnopilus dilepis</name>
    <dbReference type="NCBI Taxonomy" id="231916"/>
    <lineage>
        <taxon>Eukaryota</taxon>
        <taxon>Fungi</taxon>
        <taxon>Dikarya</taxon>
        <taxon>Basidiomycota</taxon>
        <taxon>Agaricomycotina</taxon>
        <taxon>Agaricomycetes</taxon>
        <taxon>Agaricomycetidae</taxon>
        <taxon>Agaricales</taxon>
        <taxon>Agaricineae</taxon>
        <taxon>Hymenogastraceae</taxon>
        <taxon>Gymnopilus</taxon>
    </lineage>
</organism>
<name>A0A409WS98_9AGAR</name>
<reference evidence="1 2" key="1">
    <citation type="journal article" date="2018" name="Evol. Lett.">
        <title>Horizontal gene cluster transfer increased hallucinogenic mushroom diversity.</title>
        <authorList>
            <person name="Reynolds H.T."/>
            <person name="Vijayakumar V."/>
            <person name="Gluck-Thaler E."/>
            <person name="Korotkin H.B."/>
            <person name="Matheny P.B."/>
            <person name="Slot J.C."/>
        </authorList>
    </citation>
    <scope>NUCLEOTIDE SEQUENCE [LARGE SCALE GENOMIC DNA]</scope>
    <source>
        <strain evidence="1 2">SRW20</strain>
    </source>
</reference>
<protein>
    <submittedName>
        <fullName evidence="1">Uncharacterized protein</fullName>
    </submittedName>
</protein>
<evidence type="ECO:0000313" key="1">
    <source>
        <dbReference type="EMBL" id="PPQ81351.1"/>
    </source>
</evidence>
<sequence>MHTPVLGDILDFGSTGREGRAYQFCMDCEGPSEATFGSLAAGGACADSEGRQFANSLQLSAATPLVRHHATLGEGCLCWAFKEAAGVFELDPSRGIEIAGFELHWL</sequence>
<accession>A0A409WS98</accession>
<evidence type="ECO:0000313" key="2">
    <source>
        <dbReference type="Proteomes" id="UP000284706"/>
    </source>
</evidence>
<comment type="caution">
    <text evidence="1">The sequence shown here is derived from an EMBL/GenBank/DDBJ whole genome shotgun (WGS) entry which is preliminary data.</text>
</comment>
<dbReference type="AlphaFoldDB" id="A0A409WS98"/>
<dbReference type="EMBL" id="NHYE01004879">
    <property type="protein sequence ID" value="PPQ81351.1"/>
    <property type="molecule type" value="Genomic_DNA"/>
</dbReference>
<keyword evidence="2" id="KW-1185">Reference proteome</keyword>
<dbReference type="Proteomes" id="UP000284706">
    <property type="component" value="Unassembled WGS sequence"/>
</dbReference>
<gene>
    <name evidence="1" type="ORF">CVT26_014502</name>
</gene>